<feature type="transmembrane region" description="Helical" evidence="1">
    <location>
        <begin position="39"/>
        <end position="59"/>
    </location>
</feature>
<gene>
    <name evidence="2" type="ORF">H3Z74_14055</name>
</gene>
<feature type="transmembrane region" description="Helical" evidence="1">
    <location>
        <begin position="6"/>
        <end position="27"/>
    </location>
</feature>
<feature type="transmembrane region" description="Helical" evidence="1">
    <location>
        <begin position="65"/>
        <end position="86"/>
    </location>
</feature>
<dbReference type="KEGG" id="spap:H3Z74_14055"/>
<keyword evidence="1" id="KW-1133">Transmembrane helix</keyword>
<keyword evidence="1" id="KW-0472">Membrane</keyword>
<dbReference type="EMBL" id="CP061038">
    <property type="protein sequence ID" value="QNQ07915.1"/>
    <property type="molecule type" value="Genomic_DNA"/>
</dbReference>
<sequence>MNHADLLALVLVAIAAAFGIWIGVRIMRRAGFQAVDRSMGQRLFIAVLLTFTIVIGLWVGGRDNLSDPGAVLLGIIFGLVAMFFSFRRPKRS</sequence>
<accession>A0A7H0LE12</accession>
<reference evidence="2 3" key="1">
    <citation type="submission" date="2020-09" db="EMBL/GenBank/DDBJ databases">
        <title>Sphingomonas sp., a new species isolated from pork steak.</title>
        <authorList>
            <person name="Heidler von Heilborn D."/>
        </authorList>
    </citation>
    <scope>NUCLEOTIDE SEQUENCE [LARGE SCALE GENOMIC DNA]</scope>
    <source>
        <strain evidence="3">S8-3T</strain>
    </source>
</reference>
<evidence type="ECO:0000256" key="1">
    <source>
        <dbReference type="SAM" id="Phobius"/>
    </source>
</evidence>
<dbReference type="RefSeq" id="WP_187760261.1">
    <property type="nucleotide sequence ID" value="NZ_CP061038.1"/>
</dbReference>
<dbReference type="AlphaFoldDB" id="A0A7H0LE12"/>
<keyword evidence="3" id="KW-1185">Reference proteome</keyword>
<evidence type="ECO:0000313" key="3">
    <source>
        <dbReference type="Proteomes" id="UP000516148"/>
    </source>
</evidence>
<evidence type="ECO:0000313" key="2">
    <source>
        <dbReference type="EMBL" id="QNQ07915.1"/>
    </source>
</evidence>
<keyword evidence="1" id="KW-0812">Transmembrane</keyword>
<protein>
    <submittedName>
        <fullName evidence="2">Uncharacterized protein</fullName>
    </submittedName>
</protein>
<proteinExistence type="predicted"/>
<name>A0A7H0LE12_9SPHN</name>
<organism evidence="2 3">
    <name type="scientific">Sphingomonas alpina</name>
    <dbReference type="NCBI Taxonomy" id="653931"/>
    <lineage>
        <taxon>Bacteria</taxon>
        <taxon>Pseudomonadati</taxon>
        <taxon>Pseudomonadota</taxon>
        <taxon>Alphaproteobacteria</taxon>
        <taxon>Sphingomonadales</taxon>
        <taxon>Sphingomonadaceae</taxon>
        <taxon>Sphingomonas</taxon>
    </lineage>
</organism>
<dbReference type="Proteomes" id="UP000516148">
    <property type="component" value="Chromosome"/>
</dbReference>